<dbReference type="RefSeq" id="WP_008858136.1">
    <property type="nucleotide sequence ID" value="NZ_AZEB01000013.1"/>
</dbReference>
<name>A0A0R1NMK5_9LACO</name>
<feature type="binding site" evidence="2">
    <location>
        <position position="206"/>
    </location>
    <ligand>
        <name>Co(2+)</name>
        <dbReference type="ChEBI" id="CHEBI:48828"/>
    </ligand>
</feature>
<proteinExistence type="predicted"/>
<keyword evidence="2" id="KW-0479">Metal-binding</keyword>
<feature type="binding site" evidence="2">
    <location>
        <position position="174"/>
    </location>
    <ligand>
        <name>Co(2+)</name>
        <dbReference type="ChEBI" id="CHEBI:48828"/>
    </ligand>
</feature>
<dbReference type="SUPFAM" id="SSF53800">
    <property type="entry name" value="Chelatase"/>
    <property type="match status" value="1"/>
</dbReference>
<dbReference type="PATRIC" id="fig|1423766.4.peg.676"/>
<protein>
    <submittedName>
        <fullName evidence="3">Sirohydrochlorin cobaltochelatase</fullName>
    </submittedName>
</protein>
<dbReference type="InterPro" id="IPR010388">
    <property type="entry name" value="Anaerobic_Co-chelatase"/>
</dbReference>
<dbReference type="AlphaFoldDB" id="A0A0R1NMK5"/>
<keyword evidence="4" id="KW-1185">Reference proteome</keyword>
<dbReference type="GO" id="GO:0019251">
    <property type="term" value="P:anaerobic cobalamin biosynthetic process"/>
    <property type="evidence" value="ECO:0007669"/>
    <property type="project" value="InterPro"/>
</dbReference>
<organism evidence="3 4">
    <name type="scientific">Lentilactobacillus kisonensis DSM 19906 = JCM 15041</name>
    <dbReference type="NCBI Taxonomy" id="1423766"/>
    <lineage>
        <taxon>Bacteria</taxon>
        <taxon>Bacillati</taxon>
        <taxon>Bacillota</taxon>
        <taxon>Bacilli</taxon>
        <taxon>Lactobacillales</taxon>
        <taxon>Lactobacillaceae</taxon>
        <taxon>Lentilactobacillus</taxon>
    </lineage>
</organism>
<dbReference type="Gene3D" id="3.40.50.1400">
    <property type="match status" value="2"/>
</dbReference>
<dbReference type="CDD" id="cd03412">
    <property type="entry name" value="CbiK_N"/>
    <property type="match status" value="1"/>
</dbReference>
<dbReference type="EMBL" id="AZEB01000013">
    <property type="protein sequence ID" value="KRL21629.1"/>
    <property type="molecule type" value="Genomic_DNA"/>
</dbReference>
<evidence type="ECO:0000256" key="1">
    <source>
        <dbReference type="PIRSR" id="PIRSR033579-1"/>
    </source>
</evidence>
<evidence type="ECO:0000313" key="3">
    <source>
        <dbReference type="EMBL" id="KRL21629.1"/>
    </source>
</evidence>
<dbReference type="GO" id="GO:0016852">
    <property type="term" value="F:sirohydrochlorin cobaltochelatase activity"/>
    <property type="evidence" value="ECO:0007669"/>
    <property type="project" value="InterPro"/>
</dbReference>
<dbReference type="GO" id="GO:0046872">
    <property type="term" value="F:metal ion binding"/>
    <property type="evidence" value="ECO:0007669"/>
    <property type="project" value="UniProtKB-KW"/>
</dbReference>
<keyword evidence="2" id="KW-0170">Cobalt</keyword>
<dbReference type="CDD" id="cd03413">
    <property type="entry name" value="CbiK_C"/>
    <property type="match status" value="1"/>
</dbReference>
<comment type="caution">
    <text evidence="3">The sequence shown here is derived from an EMBL/GenBank/DDBJ whole genome shotgun (WGS) entry which is preliminary data.</text>
</comment>
<dbReference type="Proteomes" id="UP000051439">
    <property type="component" value="Unassembled WGS sequence"/>
</dbReference>
<sequence length="255" mass="28359">MAKSAILIVSFGTTYPKTRQKSIGAVEAAFQKTFPDSKVFRAFTSNVVIKRIQKNEQIKIDTPAEALTKIHEAGFEDVFVQSLHLIPGIEYDMVKAEVEKFQGAFKKIVLGSPLLKTFADYQRLVEFIKHMDPDKPTHSGLLLMGHGTADSAFTAYACLDHMLMGSGNYVGAVESYPDIDFEINRLVNDGIKHVILQPLMMVAGNHAHHDMESDSPTSWSSKLQAHGITADAKFIGLGEYPEIQQMYIDHLKTVM</sequence>
<feature type="active site" description="Proton acceptor" evidence="1">
    <location>
        <position position="146"/>
    </location>
</feature>
<accession>A0A0R1NMK5</accession>
<dbReference type="Pfam" id="PF06180">
    <property type="entry name" value="CbiK"/>
    <property type="match status" value="1"/>
</dbReference>
<gene>
    <name evidence="3" type="ORF">FC98_GL000656</name>
</gene>
<feature type="binding site" evidence="2">
    <location>
        <position position="146"/>
    </location>
    <ligand>
        <name>Co(2+)</name>
        <dbReference type="ChEBI" id="CHEBI:48828"/>
    </ligand>
</feature>
<reference evidence="3 4" key="1">
    <citation type="journal article" date="2015" name="Genome Announc.">
        <title>Expanding the biotechnology potential of lactobacilli through comparative genomics of 213 strains and associated genera.</title>
        <authorList>
            <person name="Sun Z."/>
            <person name="Harris H.M."/>
            <person name="McCann A."/>
            <person name="Guo C."/>
            <person name="Argimon S."/>
            <person name="Zhang W."/>
            <person name="Yang X."/>
            <person name="Jeffery I.B."/>
            <person name="Cooney J.C."/>
            <person name="Kagawa T.F."/>
            <person name="Liu W."/>
            <person name="Song Y."/>
            <person name="Salvetti E."/>
            <person name="Wrobel A."/>
            <person name="Rasinkangas P."/>
            <person name="Parkhill J."/>
            <person name="Rea M.C."/>
            <person name="O'Sullivan O."/>
            <person name="Ritari J."/>
            <person name="Douillard F.P."/>
            <person name="Paul Ross R."/>
            <person name="Yang R."/>
            <person name="Briner A.E."/>
            <person name="Felis G.E."/>
            <person name="de Vos W.M."/>
            <person name="Barrangou R."/>
            <person name="Klaenhammer T.R."/>
            <person name="Caufield P.W."/>
            <person name="Cui Y."/>
            <person name="Zhang H."/>
            <person name="O'Toole P.W."/>
        </authorList>
    </citation>
    <scope>NUCLEOTIDE SEQUENCE [LARGE SCALE GENOMIC DNA]</scope>
    <source>
        <strain evidence="3 4">DSM 19906</strain>
    </source>
</reference>
<evidence type="ECO:0000313" key="4">
    <source>
        <dbReference type="Proteomes" id="UP000051439"/>
    </source>
</evidence>
<evidence type="ECO:0000256" key="2">
    <source>
        <dbReference type="PIRSR" id="PIRSR033579-3"/>
    </source>
</evidence>
<dbReference type="PIRSF" id="PIRSF033579">
    <property type="entry name" value="Anaer_Co_chel"/>
    <property type="match status" value="1"/>
</dbReference>